<feature type="compositionally biased region" description="Basic and acidic residues" evidence="1">
    <location>
        <begin position="129"/>
        <end position="143"/>
    </location>
</feature>
<reference evidence="3" key="1">
    <citation type="submission" date="2010-08" db="EMBL/GenBank/DDBJ databases">
        <authorList>
            <consortium name="Caenorhabditis japonica Sequencing Consortium"/>
            <person name="Wilson R.K."/>
        </authorList>
    </citation>
    <scope>NUCLEOTIDE SEQUENCE [LARGE SCALE GENOMIC DNA]</scope>
    <source>
        <strain evidence="3">DF5081</strain>
    </source>
</reference>
<keyword evidence="3" id="KW-1185">Reference proteome</keyword>
<feature type="compositionally biased region" description="Basic and acidic residues" evidence="1">
    <location>
        <begin position="246"/>
        <end position="263"/>
    </location>
</feature>
<name>A0A8R1HNC6_CAEJA</name>
<evidence type="ECO:0000313" key="3">
    <source>
        <dbReference type="Proteomes" id="UP000005237"/>
    </source>
</evidence>
<reference evidence="2" key="2">
    <citation type="submission" date="2022-06" db="UniProtKB">
        <authorList>
            <consortium name="EnsemblMetazoa"/>
        </authorList>
    </citation>
    <scope>IDENTIFICATION</scope>
    <source>
        <strain evidence="2">DF5081</strain>
    </source>
</reference>
<evidence type="ECO:0000256" key="1">
    <source>
        <dbReference type="SAM" id="MobiDB-lite"/>
    </source>
</evidence>
<evidence type="ECO:0000313" key="2">
    <source>
        <dbReference type="EnsemblMetazoa" id="CJA04108.1"/>
    </source>
</evidence>
<feature type="compositionally biased region" description="Basic and acidic residues" evidence="1">
    <location>
        <begin position="210"/>
        <end position="219"/>
    </location>
</feature>
<dbReference type="EnsemblMetazoa" id="CJA04108.1">
    <property type="protein sequence ID" value="CJA04108.1"/>
    <property type="gene ID" value="WBGene00123311"/>
</dbReference>
<dbReference type="Proteomes" id="UP000005237">
    <property type="component" value="Unassembled WGS sequence"/>
</dbReference>
<sequence>MASCTSLDKFLFPDDLAMIWERVARRLIIACKRSTVYFWGCAYTYVTHCISAPPPVPAKSLKPDPKEETKSPALAENSPKKEEAKPAGTPEASPAPQKENVSHEDGSDPSKPAAAVSENKMARMMASHENSREDPNAKKEEPKSAPSKAPETAAAPPKDNVSQEDGADPAKASESTENKMARMMASNESSRDDPNAKKEEPKPASAPQQKAEDAKEDVAANKVARMMASHESSREDPNTGKTLPPSKEDPKAPPSKEEPKEPLKVSPTSPEAKLDPMISPVSLLFIFIVFEPFAP</sequence>
<protein>
    <submittedName>
        <fullName evidence="2">Uncharacterized protein</fullName>
    </submittedName>
</protein>
<dbReference type="AlphaFoldDB" id="A0A8R1HNC6"/>
<proteinExistence type="predicted"/>
<feature type="compositionally biased region" description="Basic and acidic residues" evidence="1">
    <location>
        <begin position="189"/>
        <end position="202"/>
    </location>
</feature>
<accession>A0A8R1HNC6</accession>
<feature type="compositionally biased region" description="Basic and acidic residues" evidence="1">
    <location>
        <begin position="61"/>
        <end position="70"/>
    </location>
</feature>
<feature type="region of interest" description="Disordered" evidence="1">
    <location>
        <begin position="55"/>
        <end position="276"/>
    </location>
</feature>
<organism evidence="2 3">
    <name type="scientific">Caenorhabditis japonica</name>
    <dbReference type="NCBI Taxonomy" id="281687"/>
    <lineage>
        <taxon>Eukaryota</taxon>
        <taxon>Metazoa</taxon>
        <taxon>Ecdysozoa</taxon>
        <taxon>Nematoda</taxon>
        <taxon>Chromadorea</taxon>
        <taxon>Rhabditida</taxon>
        <taxon>Rhabditina</taxon>
        <taxon>Rhabditomorpha</taxon>
        <taxon>Rhabditoidea</taxon>
        <taxon>Rhabditidae</taxon>
        <taxon>Peloderinae</taxon>
        <taxon>Caenorhabditis</taxon>
    </lineage>
</organism>